<keyword evidence="1" id="KW-0472">Membrane</keyword>
<reference evidence="2 3" key="1">
    <citation type="journal article" date="2020" name="ISME J.">
        <title>Comparative genomics reveals insights into cyanobacterial evolution and habitat adaptation.</title>
        <authorList>
            <person name="Chen M.Y."/>
            <person name="Teng W.K."/>
            <person name="Zhao L."/>
            <person name="Hu C.X."/>
            <person name="Zhou Y.K."/>
            <person name="Han B.P."/>
            <person name="Song L.R."/>
            <person name="Shu W.S."/>
        </authorList>
    </citation>
    <scope>NUCLEOTIDE SEQUENCE [LARGE SCALE GENOMIC DNA]</scope>
    <source>
        <strain evidence="2 3">FACHB-362</strain>
    </source>
</reference>
<keyword evidence="3" id="KW-1185">Reference proteome</keyword>
<gene>
    <name evidence="2" type="ORF">H6G68_18800</name>
</gene>
<organism evidence="2 3">
    <name type="scientific">Anabaena catenula FACHB-362</name>
    <dbReference type="NCBI Taxonomy" id="2692877"/>
    <lineage>
        <taxon>Bacteria</taxon>
        <taxon>Bacillati</taxon>
        <taxon>Cyanobacteriota</taxon>
        <taxon>Cyanophyceae</taxon>
        <taxon>Nostocales</taxon>
        <taxon>Nostocaceae</taxon>
        <taxon>Anabaena</taxon>
    </lineage>
</organism>
<feature type="transmembrane region" description="Helical" evidence="1">
    <location>
        <begin position="157"/>
        <end position="175"/>
    </location>
</feature>
<evidence type="ECO:0000256" key="1">
    <source>
        <dbReference type="SAM" id="Phobius"/>
    </source>
</evidence>
<feature type="transmembrane region" description="Helical" evidence="1">
    <location>
        <begin position="98"/>
        <end position="118"/>
    </location>
</feature>
<dbReference type="Proteomes" id="UP000660381">
    <property type="component" value="Unassembled WGS sequence"/>
</dbReference>
<sequence>MLKKNIIAFDYYRQIRLLILIILATVIPFTLFITIGMLATNLSATTFVRDPLATAKLPGYIGLFSNVGILAWCSCVTVCFGTCLILKKKATFRKYADFLLWSGILTLVLMIDDLFMLHETLYDSFRIHEYSIYIIYLIMTVRIIIKCSRLIEKTEFIILSAAILFFGLSLFADTFFGDKLISVEDSFKFLGIICWATYFIRLSWQQIQLFFENANELLLS</sequence>
<proteinExistence type="predicted"/>
<feature type="transmembrane region" description="Helical" evidence="1">
    <location>
        <begin position="15"/>
        <end position="39"/>
    </location>
</feature>
<feature type="transmembrane region" description="Helical" evidence="1">
    <location>
        <begin position="187"/>
        <end position="204"/>
    </location>
</feature>
<feature type="transmembrane region" description="Helical" evidence="1">
    <location>
        <begin position="130"/>
        <end position="145"/>
    </location>
</feature>
<keyword evidence="1" id="KW-1133">Transmembrane helix</keyword>
<feature type="transmembrane region" description="Helical" evidence="1">
    <location>
        <begin position="59"/>
        <end position="86"/>
    </location>
</feature>
<evidence type="ECO:0000313" key="3">
    <source>
        <dbReference type="Proteomes" id="UP000660381"/>
    </source>
</evidence>
<comment type="caution">
    <text evidence="2">The sequence shown here is derived from an EMBL/GenBank/DDBJ whole genome shotgun (WGS) entry which is preliminary data.</text>
</comment>
<protein>
    <recommendedName>
        <fullName evidence="4">DUF998 domain-containing protein</fullName>
    </recommendedName>
</protein>
<evidence type="ECO:0008006" key="4">
    <source>
        <dbReference type="Google" id="ProtNLM"/>
    </source>
</evidence>
<accession>A0ABR8J5Y0</accession>
<name>A0ABR8J5Y0_9NOST</name>
<dbReference type="EMBL" id="JACJTQ010000032">
    <property type="protein sequence ID" value="MBD2693782.1"/>
    <property type="molecule type" value="Genomic_DNA"/>
</dbReference>
<dbReference type="RefSeq" id="WP_190908006.1">
    <property type="nucleotide sequence ID" value="NZ_JACJTQ010000032.1"/>
</dbReference>
<evidence type="ECO:0000313" key="2">
    <source>
        <dbReference type="EMBL" id="MBD2693782.1"/>
    </source>
</evidence>
<keyword evidence="1" id="KW-0812">Transmembrane</keyword>